<accession>A0A658ZXM3</accession>
<reference evidence="3 4" key="1">
    <citation type="submission" date="2018-08" db="EMBL/GenBank/DDBJ databases">
        <authorList>
            <consortium name="Pathogen Informatics"/>
        </authorList>
    </citation>
    <scope>NUCLEOTIDE SEQUENCE [LARGE SCALE GENOMIC DNA]</scope>
    <source>
        <strain evidence="1 4">EuSCAPE_AT029</strain>
        <strain evidence="2 3">EuSCAPE_HU047</strain>
    </source>
</reference>
<gene>
    <name evidence="1" type="ORF">SAMEA3499901_01261</name>
    <name evidence="2" type="ORF">SAMEA3538828_00452</name>
</gene>
<dbReference type="Proteomes" id="UP000259975">
    <property type="component" value="Unassembled WGS sequence"/>
</dbReference>
<evidence type="ECO:0000313" key="2">
    <source>
        <dbReference type="EMBL" id="SYR29389.1"/>
    </source>
</evidence>
<dbReference type="EMBL" id="UKGE01000004">
    <property type="protein sequence ID" value="SXN30262.1"/>
    <property type="molecule type" value="Genomic_DNA"/>
</dbReference>
<dbReference type="EMBL" id="ULCI01000002">
    <property type="protein sequence ID" value="SYR29389.1"/>
    <property type="molecule type" value="Genomic_DNA"/>
</dbReference>
<evidence type="ECO:0000313" key="3">
    <source>
        <dbReference type="Proteomes" id="UP000258253"/>
    </source>
</evidence>
<dbReference type="Proteomes" id="UP000258253">
    <property type="component" value="Unassembled WGS sequence"/>
</dbReference>
<comment type="caution">
    <text evidence="1">The sequence shown here is derived from an EMBL/GenBank/DDBJ whole genome shotgun (WGS) entry which is preliminary data.</text>
</comment>
<evidence type="ECO:0000313" key="1">
    <source>
        <dbReference type="EMBL" id="SXN30262.1"/>
    </source>
</evidence>
<sequence>MDAFDLDLATSLTYLFLQGATCSCERSMLAKFSTNTLDVHLQPGENQMNIKLATISVLAAAFVFVSDMAIAKSNQLTDDQVKQRIIDDSIASYPGTCACPFNTARNGSSCGRRSAWSKAGGYSPVCYKKEVTKDMVKEWRQQNQ</sequence>
<name>A0A658ZXM3_KLEPN</name>
<dbReference type="AlphaFoldDB" id="A0A658ZXM3"/>
<proteinExistence type="predicted"/>
<organism evidence="1 4">
    <name type="scientific">Klebsiella pneumoniae</name>
    <dbReference type="NCBI Taxonomy" id="573"/>
    <lineage>
        <taxon>Bacteria</taxon>
        <taxon>Pseudomonadati</taxon>
        <taxon>Pseudomonadota</taxon>
        <taxon>Gammaproteobacteria</taxon>
        <taxon>Enterobacterales</taxon>
        <taxon>Enterobacteriaceae</taxon>
        <taxon>Klebsiella/Raoultella group</taxon>
        <taxon>Klebsiella</taxon>
        <taxon>Klebsiella pneumoniae complex</taxon>
    </lineage>
</organism>
<protein>
    <submittedName>
        <fullName evidence="1">Uncharacterized protein</fullName>
    </submittedName>
</protein>
<evidence type="ECO:0000313" key="4">
    <source>
        <dbReference type="Proteomes" id="UP000259975"/>
    </source>
</evidence>